<feature type="region of interest" description="Disordered" evidence="1">
    <location>
        <begin position="408"/>
        <end position="430"/>
    </location>
</feature>
<name>A0ABN8H2L0_9BACL</name>
<evidence type="ECO:0000256" key="1">
    <source>
        <dbReference type="SAM" id="MobiDB-lite"/>
    </source>
</evidence>
<protein>
    <recommendedName>
        <fullName evidence="3">CARDB domain-containing protein</fullName>
    </recommendedName>
</protein>
<feature type="signal peptide" evidence="2">
    <location>
        <begin position="1"/>
        <end position="24"/>
    </location>
</feature>
<dbReference type="InterPro" id="IPR011635">
    <property type="entry name" value="CARDB"/>
</dbReference>
<gene>
    <name evidence="4" type="ORF">PAECIP111893_04737</name>
</gene>
<dbReference type="InterPro" id="IPR013783">
    <property type="entry name" value="Ig-like_fold"/>
</dbReference>
<dbReference type="EMBL" id="CAKMMF010000036">
    <property type="protein sequence ID" value="CAH1221593.1"/>
    <property type="molecule type" value="Genomic_DNA"/>
</dbReference>
<feature type="chain" id="PRO_5046216667" description="CARDB domain-containing protein" evidence="2">
    <location>
        <begin position="25"/>
        <end position="2158"/>
    </location>
</feature>
<evidence type="ECO:0000256" key="2">
    <source>
        <dbReference type="SAM" id="SignalP"/>
    </source>
</evidence>
<dbReference type="Gene3D" id="2.60.120.560">
    <property type="entry name" value="Exo-inulinase, domain 1"/>
    <property type="match status" value="1"/>
</dbReference>
<feature type="domain" description="CARDB" evidence="3">
    <location>
        <begin position="317"/>
        <end position="419"/>
    </location>
</feature>
<keyword evidence="5" id="KW-1185">Reference proteome</keyword>
<comment type="caution">
    <text evidence="4">The sequence shown here is derived from an EMBL/GenBank/DDBJ whole genome shotgun (WGS) entry which is preliminary data.</text>
</comment>
<evidence type="ECO:0000259" key="3">
    <source>
        <dbReference type="Pfam" id="PF07705"/>
    </source>
</evidence>
<reference evidence="4" key="1">
    <citation type="submission" date="2022-01" db="EMBL/GenBank/DDBJ databases">
        <authorList>
            <person name="Criscuolo A."/>
        </authorList>
    </citation>
    <scope>NUCLEOTIDE SEQUENCE</scope>
    <source>
        <strain evidence="4">CIP111893</strain>
    </source>
</reference>
<accession>A0ABN8H2L0</accession>
<dbReference type="Pfam" id="PF07705">
    <property type="entry name" value="CARDB"/>
    <property type="match status" value="1"/>
</dbReference>
<sequence length="2158" mass="241052">MKRFISILLFLAIVVTLFPMPTMAAEASTMTKTISSANMTGYQKYSPILLRNISVLVPQFTNYNVKSYNLKKNGISKGQLGEYNESTNKIIVGGLNGDMVPLTGTTDSHMYHAIWRTSSGKNWRTSLPEIGTYEFPGAVASMSNGISQYPGLFPDKDISGRKIPEQLRFPDGSAASWSDAIMPPATFETKDMVVIPKSLIYPPSFNIIDAIPVGDLDENGKRICETKDQYGNCESKTGIIVDEKGKGKDGFGYIKLHKPMIEKFNKPIGDYEPDYSLPYPVEGRIYRLDTVTQWIALTYIMEFEIDVTYERIVEPTQPDLVAIDIVSAETPEIGKTSTFKAQYRNEGPAINKSFNLKVLDETGAQLHLSTLSSVPSNSSTRDISFDYKFTSAAKKTFRFIVDSANSIDEESESNNEVSKEFKPGDPGTKTFTGDFDIDPNKINYRDSFTLIPKDFLMNGCTYQSHSFKIERGITWTGPEVYGHTKDSTFTHSTYPSIIGVGSHNVYMTIKTSCGEKVVGPKPLVVQAPDSDNNPPQFQIAFVRPEEPTKPVHHIVEGTKLDLIVIQNPSIPTPSDPDGDRIFFDEFFFSQSQSSWIRSLPTKYPVHDWAMLNITMEKGFHNISAQIRDEWGLTAQSSTYINVVSKNPVAVLECPPFVIENHPVPDSAFNSSRSYSPIGKGIKHSRDEWTNKNNSYTNGTSENITVTVSLDVYDTDGLKSESPATCTIIVKPDLPPIAKLKVPSLGIRNEPSVILNESYSPDGDEIVLAEYKYKYDAKNNGFADDAWQSIDGKLQNVVINPPKVGKYLFYVKVTENYGKAGDTSAAAESTLILDVVNNAPEVSFEVEGKNPQPDLDASTTVRVNDMLNWPVYVTNSHEQVFNKSNLWHAEGGSLVGGEGRNFGDQGDNIYKVTGYMGSRTFNSFPLINNGFGTNRLSPWRAATSFNTSLIHPLIDNTGNIIKEDQEAKLRSNKKLFYFQSQLFTSTNGIYALDPKRLSPVESYIDDKTRSLKHRYKNGSPYAFVIRNKGQILDWDIADQYLYILDMIDVSINLRVHNAYTGALLKEKTMIYDLGRGDMNGWSNWKIDHTKGSNVMLRSDYSTSMNHSAGIPVTKWIELTPDLTLTNKPDWTIPAPRGPYINNHGAKYKVGKLFRDPYGNLFAQGGFASRNGNIDQYYDLSVTKYNPDLTVAWRTYMTPPSELGYPTRGSLGGYGSMYDFDSYIGLAINPFKAEVAARFYQNRWEGMFNFPTDGILVLDMHTGALKQRYSELQGDSVSAVQFDNYYVDWNGNSAAGKGSVTVEGHRTDFGSVYSPSGSLISKLEISNAIRYGEYFGDGFYVFFTELSEGYYGINAVAGTPSTAPIVRKAYTNGQFMSNLSLNDAEMRFSLRMVDIPYDNETMGFSFRMQDPKNRYAVETDGTSFNLVKYVNGQQTVLQTGSYAFESDKSYGMRIKAVGDEIEVFLNNIPILSAKDGAYSEGRFGYYSDKSFVRFSSLTYKAVRHKVEWSDSYAIWDEGTATADVAYKNILFLDPEGDPKAGSYRWSIQHTPRFINNGGVSALNGQTFDSERLGFDKVGDYQVTLRAKDDPHPDYLTPDMTFDNYRKNSNPFMKQVTVHRRPISKFTVVPAADGKLIWSDSSFDPDRYESSTKYSTEATGLDYLRTKGIVEKKFFYTTPSGATIYEKLVTPQEKGPYDIGLAVKDEYGAWSDYTVVTLDVSSIATPNTPPVPGFTTSHINTFRNVPITINSTAYDAEDGGRQNLPHEYYIRNMTTGGAESIQSTSRTNWSKTFSSLGSFTIRQIVTDSAGAEAQFSRQVNIVNHKPVAQITVPESVDQNNPTKLTELRPAFMWSYSDADNDPQTRYELKLYRYGGMQLFESGVKPGASLNWRPSVDLPEHVPMYVIVRTYDGYDWSEWSAPKYFYIETNRPPTADFDWLPKPVYEGDMIRVSHALDDPDRDMLSVSYKVTDPDGMEQSFAYHVNQPYSTTGPVFRGAEPGGYKVEQMVSDGKAPAVVVVKTITVLPLKVEGQVDHTALWNERRKSFNNKESGTDNSPRGYDVFWAGEKFVLASGTTATGTATRTEQVEVTMGGFSVDMTPSNAAGTSWTGEMWDESFEHLPDGPLIFTFTATYSNGTIKTTTVPIAIRGNIQQTVGVHRRQ</sequence>
<keyword evidence="2" id="KW-0732">Signal</keyword>
<evidence type="ECO:0000313" key="5">
    <source>
        <dbReference type="Proteomes" id="UP000838686"/>
    </source>
</evidence>
<evidence type="ECO:0000313" key="4">
    <source>
        <dbReference type="EMBL" id="CAH1221593.1"/>
    </source>
</evidence>
<dbReference type="Gene3D" id="2.60.40.10">
    <property type="entry name" value="Immunoglobulins"/>
    <property type="match status" value="3"/>
</dbReference>
<proteinExistence type="predicted"/>
<organism evidence="4 5">
    <name type="scientific">Paenibacillus plantiphilus</name>
    <dbReference type="NCBI Taxonomy" id="2905650"/>
    <lineage>
        <taxon>Bacteria</taxon>
        <taxon>Bacillati</taxon>
        <taxon>Bacillota</taxon>
        <taxon>Bacilli</taxon>
        <taxon>Bacillales</taxon>
        <taxon>Paenibacillaceae</taxon>
        <taxon>Paenibacillus</taxon>
    </lineage>
</organism>
<dbReference type="Proteomes" id="UP000838686">
    <property type="component" value="Unassembled WGS sequence"/>
</dbReference>